<feature type="compositionally biased region" description="Gly residues" evidence="5">
    <location>
        <begin position="457"/>
        <end position="466"/>
    </location>
</feature>
<evidence type="ECO:0000256" key="5">
    <source>
        <dbReference type="SAM" id="MobiDB-lite"/>
    </source>
</evidence>
<dbReference type="InterPro" id="IPR017981">
    <property type="entry name" value="GPCR_2-like_7TM"/>
</dbReference>
<evidence type="ECO:0000256" key="6">
    <source>
        <dbReference type="SAM" id="Phobius"/>
    </source>
</evidence>
<evidence type="ECO:0000256" key="2">
    <source>
        <dbReference type="ARBA" id="ARBA00022692"/>
    </source>
</evidence>
<dbReference type="PRINTS" id="PR02001">
    <property type="entry name" value="GCR1CAMPR"/>
</dbReference>
<evidence type="ECO:0000259" key="7">
    <source>
        <dbReference type="PROSITE" id="PS50261"/>
    </source>
</evidence>
<name>A0AAV9QJX4_9PEZI</name>
<feature type="region of interest" description="Disordered" evidence="5">
    <location>
        <begin position="442"/>
        <end position="466"/>
    </location>
</feature>
<evidence type="ECO:0000256" key="3">
    <source>
        <dbReference type="ARBA" id="ARBA00022989"/>
    </source>
</evidence>
<dbReference type="AlphaFoldDB" id="A0AAV9QJX4"/>
<evidence type="ECO:0000256" key="4">
    <source>
        <dbReference type="ARBA" id="ARBA00023136"/>
    </source>
</evidence>
<dbReference type="Gene3D" id="1.20.1070.10">
    <property type="entry name" value="Rhodopsin 7-helix transmembrane proteins"/>
    <property type="match status" value="1"/>
</dbReference>
<dbReference type="GO" id="GO:0005886">
    <property type="term" value="C:plasma membrane"/>
    <property type="evidence" value="ECO:0007669"/>
    <property type="project" value="TreeGrafter"/>
</dbReference>
<feature type="transmembrane region" description="Helical" evidence="6">
    <location>
        <begin position="373"/>
        <end position="393"/>
    </location>
</feature>
<dbReference type="SUPFAM" id="SSF81321">
    <property type="entry name" value="Family A G protein-coupled receptor-like"/>
    <property type="match status" value="1"/>
</dbReference>
<keyword evidence="3 6" id="KW-1133">Transmembrane helix</keyword>
<dbReference type="PANTHER" id="PTHR23112">
    <property type="entry name" value="G PROTEIN-COUPLED RECEPTOR 157-RELATED"/>
    <property type="match status" value="1"/>
</dbReference>
<protein>
    <recommendedName>
        <fullName evidence="7">G-protein coupled receptors family 2 profile 2 domain-containing protein</fullName>
    </recommendedName>
</protein>
<evidence type="ECO:0000256" key="1">
    <source>
        <dbReference type="ARBA" id="ARBA00004141"/>
    </source>
</evidence>
<feature type="transmembrane region" description="Helical" evidence="6">
    <location>
        <begin position="187"/>
        <end position="210"/>
    </location>
</feature>
<evidence type="ECO:0000313" key="8">
    <source>
        <dbReference type="EMBL" id="KAK5545209.1"/>
    </source>
</evidence>
<reference evidence="8 9" key="1">
    <citation type="submission" date="2023-06" db="EMBL/GenBank/DDBJ databases">
        <title>Black Yeasts Isolated from many extreme environments.</title>
        <authorList>
            <person name="Coleine C."/>
            <person name="Stajich J.E."/>
            <person name="Selbmann L."/>
        </authorList>
    </citation>
    <scope>NUCLEOTIDE SEQUENCE [LARGE SCALE GENOMIC DNA]</scope>
    <source>
        <strain evidence="8 9">CCFEE 5887</strain>
    </source>
</reference>
<dbReference type="Pfam" id="PF05462">
    <property type="entry name" value="Dicty_CAR"/>
    <property type="match status" value="1"/>
</dbReference>
<sequence length="466" mass="52257">MAFSASQLHAFDTAEKVASVFSVIGALFIIFTFLFDQRFRKAINRLVFYACWGNLFANVATLISRAGNGLGVNSSLCQFQAFLIQWFMPADALWTFAMACNVYLSFFHHYDATRLRTLEWRYLVACYGVPFLPALVFLFVDTPNKGKIYGDAVVSSILTMLTRTDRPSSKLWCWVSEDWNALRIATFYGPVWLVILITIFVYVKVGLVVFRWRKKLLSSGNHSGNQLAPSKRDTLRREYSMRDMPQQRYGATIHSQVPHAADHKRGLSSPRNTYMEDRVTSPISMTSPTHMTFPSGDDRFPDRQTRVVVERPNVQVVDANKAALSYCKTAMLFFIALIVVWVPSTVNRVYTLIHPNDPQFGLEFASGLVLPLQGGWNTVIYVVTSLPACRALWADLMGGVRSSGARMHSSSLTLPRSAHQSLPSADQRADILVTYKGKKRIVQHSRPASRDDSTSGIIGGHAGQMS</sequence>
<feature type="transmembrane region" description="Helical" evidence="6">
    <location>
        <begin position="47"/>
        <end position="66"/>
    </location>
</feature>
<accession>A0AAV9QJX4</accession>
<keyword evidence="4 6" id="KW-0472">Membrane</keyword>
<dbReference type="GO" id="GO:0007166">
    <property type="term" value="P:cell surface receptor signaling pathway"/>
    <property type="evidence" value="ECO:0007669"/>
    <property type="project" value="InterPro"/>
</dbReference>
<feature type="transmembrane region" description="Helical" evidence="6">
    <location>
        <begin position="120"/>
        <end position="140"/>
    </location>
</feature>
<gene>
    <name evidence="8" type="ORF">LTR25_000216</name>
</gene>
<dbReference type="GO" id="GO:0004930">
    <property type="term" value="F:G protein-coupled receptor activity"/>
    <property type="evidence" value="ECO:0007669"/>
    <property type="project" value="TreeGrafter"/>
</dbReference>
<comment type="subcellular location">
    <subcellularLocation>
        <location evidence="1">Membrane</location>
        <topology evidence="1">Multi-pass membrane protein</topology>
    </subcellularLocation>
</comment>
<proteinExistence type="predicted"/>
<dbReference type="PANTHER" id="PTHR23112:SF0">
    <property type="entry name" value="TRANSMEMBRANE PROTEIN 116"/>
    <property type="match status" value="1"/>
</dbReference>
<comment type="caution">
    <text evidence="8">The sequence shown here is derived from an EMBL/GenBank/DDBJ whole genome shotgun (WGS) entry which is preliminary data.</text>
</comment>
<dbReference type="Proteomes" id="UP001345827">
    <property type="component" value="Unassembled WGS sequence"/>
</dbReference>
<evidence type="ECO:0000313" key="9">
    <source>
        <dbReference type="Proteomes" id="UP001345827"/>
    </source>
</evidence>
<feature type="transmembrane region" description="Helical" evidence="6">
    <location>
        <begin position="86"/>
        <end position="108"/>
    </location>
</feature>
<dbReference type="InterPro" id="IPR022343">
    <property type="entry name" value="GCR1-cAMP_receptor"/>
</dbReference>
<organism evidence="8 9">
    <name type="scientific">Vermiconidia calcicola</name>
    <dbReference type="NCBI Taxonomy" id="1690605"/>
    <lineage>
        <taxon>Eukaryota</taxon>
        <taxon>Fungi</taxon>
        <taxon>Dikarya</taxon>
        <taxon>Ascomycota</taxon>
        <taxon>Pezizomycotina</taxon>
        <taxon>Dothideomycetes</taxon>
        <taxon>Dothideomycetidae</taxon>
        <taxon>Mycosphaerellales</taxon>
        <taxon>Extremaceae</taxon>
        <taxon>Vermiconidia</taxon>
    </lineage>
</organism>
<dbReference type="GO" id="GO:0007189">
    <property type="term" value="P:adenylate cyclase-activating G protein-coupled receptor signaling pathway"/>
    <property type="evidence" value="ECO:0007669"/>
    <property type="project" value="TreeGrafter"/>
</dbReference>
<feature type="domain" description="G-protein coupled receptors family 2 profile 2" evidence="7">
    <location>
        <begin position="11"/>
        <end position="214"/>
    </location>
</feature>
<keyword evidence="2 6" id="KW-0812">Transmembrane</keyword>
<dbReference type="PROSITE" id="PS50261">
    <property type="entry name" value="G_PROTEIN_RECEP_F2_4"/>
    <property type="match status" value="1"/>
</dbReference>
<feature type="transmembrane region" description="Helical" evidence="6">
    <location>
        <begin position="17"/>
        <end position="35"/>
    </location>
</feature>
<dbReference type="EMBL" id="JAXLQG010000001">
    <property type="protein sequence ID" value="KAK5545209.1"/>
    <property type="molecule type" value="Genomic_DNA"/>
</dbReference>
<feature type="transmembrane region" description="Helical" evidence="6">
    <location>
        <begin position="330"/>
        <end position="353"/>
    </location>
</feature>
<keyword evidence="9" id="KW-1185">Reference proteome</keyword>